<evidence type="ECO:0000256" key="5">
    <source>
        <dbReference type="ARBA" id="ARBA00011233"/>
    </source>
</evidence>
<dbReference type="Proteomes" id="UP000571084">
    <property type="component" value="Unassembled WGS sequence"/>
</dbReference>
<comment type="subunit">
    <text evidence="5">Homotrimer.</text>
</comment>
<evidence type="ECO:0000256" key="1">
    <source>
        <dbReference type="ARBA" id="ARBA00000830"/>
    </source>
</evidence>
<keyword evidence="7" id="KW-0113">Calvin cycle</keyword>
<dbReference type="PANTHER" id="PTHR43434:SF1">
    <property type="entry name" value="PHOSPHOGLYCOLATE PHOSPHATASE"/>
    <property type="match status" value="1"/>
</dbReference>
<dbReference type="GO" id="GO:0019253">
    <property type="term" value="P:reductive pentose-phosphate cycle"/>
    <property type="evidence" value="ECO:0007669"/>
    <property type="project" value="UniProtKB-KW"/>
</dbReference>
<evidence type="ECO:0000256" key="8">
    <source>
        <dbReference type="ARBA" id="ARBA00022723"/>
    </source>
</evidence>
<dbReference type="NCBIfam" id="TIGR01449">
    <property type="entry name" value="PGP_bact"/>
    <property type="match status" value="1"/>
</dbReference>
<keyword evidence="15" id="KW-1185">Reference proteome</keyword>
<sequence>MTLRAAGLPPHAEEQARELKPLTGIAAVIIDLDGTMLDTAPDFHVAINRMRADFEWAPLSLQTISSFVGKGSENLIRRVLSVDYADAKVELHFDAALAAYQRHYLSINGHYATLYPDVITGLQQMQEMGLRMACVTNKPVAFALPLMEATGLSRFFEVIYGGDSFSRKKPDPLPFLEVCRLFNLQPAQIVAIGDSSNDSEAGRAAGCKVLNVPYGYNHGQPIQNVDSDGIVPTLLCAANLISL</sequence>
<evidence type="ECO:0000256" key="7">
    <source>
        <dbReference type="ARBA" id="ARBA00022567"/>
    </source>
</evidence>
<dbReference type="NCBIfam" id="TIGR01549">
    <property type="entry name" value="HAD-SF-IA-v1"/>
    <property type="match status" value="1"/>
</dbReference>
<dbReference type="EMBL" id="JACHHQ010000007">
    <property type="protein sequence ID" value="MBB5201345.1"/>
    <property type="molecule type" value="Genomic_DNA"/>
</dbReference>
<dbReference type="NCBIfam" id="TIGR01509">
    <property type="entry name" value="HAD-SF-IA-v3"/>
    <property type="match status" value="1"/>
</dbReference>
<evidence type="ECO:0000256" key="13">
    <source>
        <dbReference type="HAMAP-Rule" id="MF_00495"/>
    </source>
</evidence>
<dbReference type="GO" id="GO:0008967">
    <property type="term" value="F:phosphoglycolate phosphatase activity"/>
    <property type="evidence" value="ECO:0007669"/>
    <property type="project" value="UniProtKB-UniRule"/>
</dbReference>
<dbReference type="AlphaFoldDB" id="A0A840RU37"/>
<keyword evidence="11 13" id="KW-0119">Carbohydrate metabolism</keyword>
<comment type="caution">
    <text evidence="14">The sequence shown here is derived from an EMBL/GenBank/DDBJ whole genome shotgun (WGS) entry which is preliminary data.</text>
</comment>
<dbReference type="Gene3D" id="1.10.150.240">
    <property type="entry name" value="Putative phosphatase, domain 2"/>
    <property type="match status" value="1"/>
</dbReference>
<dbReference type="HAMAP" id="MF_00495">
    <property type="entry name" value="GPH_hydrolase_bact"/>
    <property type="match status" value="1"/>
</dbReference>
<name>A0A840RU37_9BURK</name>
<comment type="cofactor">
    <cofactor evidence="2 13">
        <name>Mg(2+)</name>
        <dbReference type="ChEBI" id="CHEBI:18420"/>
    </cofactor>
</comment>
<evidence type="ECO:0000256" key="12">
    <source>
        <dbReference type="ARBA" id="ARBA00059247"/>
    </source>
</evidence>
<gene>
    <name evidence="14" type="ORF">HNR39_003198</name>
</gene>
<dbReference type="Pfam" id="PF13419">
    <property type="entry name" value="HAD_2"/>
    <property type="match status" value="1"/>
</dbReference>
<dbReference type="InterPro" id="IPR041492">
    <property type="entry name" value="HAD_2"/>
</dbReference>
<feature type="binding site" evidence="13">
    <location>
        <position position="33"/>
    </location>
    <ligand>
        <name>Mg(2+)</name>
        <dbReference type="ChEBI" id="CHEBI:18420"/>
    </ligand>
</feature>
<evidence type="ECO:0000256" key="4">
    <source>
        <dbReference type="ARBA" id="ARBA00006171"/>
    </source>
</evidence>
<evidence type="ECO:0000256" key="10">
    <source>
        <dbReference type="ARBA" id="ARBA00022842"/>
    </source>
</evidence>
<evidence type="ECO:0000256" key="2">
    <source>
        <dbReference type="ARBA" id="ARBA00001946"/>
    </source>
</evidence>
<comment type="pathway">
    <text evidence="3 13">Organic acid metabolism; glycolate biosynthesis; glycolate from 2-phosphoglycolate: step 1/1.</text>
</comment>
<reference evidence="14 15" key="1">
    <citation type="submission" date="2020-08" db="EMBL/GenBank/DDBJ databases">
        <title>Genomic Encyclopedia of Type Strains, Phase IV (KMG-IV): sequencing the most valuable type-strain genomes for metagenomic binning, comparative biology and taxonomic classification.</title>
        <authorList>
            <person name="Goeker M."/>
        </authorList>
    </citation>
    <scope>NUCLEOTIDE SEQUENCE [LARGE SCALE GENOMIC DNA]</scope>
    <source>
        <strain evidence="14 15">DSM 23240</strain>
    </source>
</reference>
<dbReference type="SFLD" id="SFLDG01135">
    <property type="entry name" value="C1.5.6:_HAD__Beta-PGM__Phospha"/>
    <property type="match status" value="1"/>
</dbReference>
<protein>
    <recommendedName>
        <fullName evidence="6 13">Phosphoglycolate phosphatase</fullName>
        <shortName evidence="13">PGP</shortName>
        <shortName evidence="13">PGPase</shortName>
        <ecNumber evidence="6 13">3.1.3.18</ecNumber>
    </recommendedName>
</protein>
<dbReference type="PANTHER" id="PTHR43434">
    <property type="entry name" value="PHOSPHOGLYCOLATE PHOSPHATASE"/>
    <property type="match status" value="1"/>
</dbReference>
<dbReference type="GO" id="GO:0006281">
    <property type="term" value="P:DNA repair"/>
    <property type="evidence" value="ECO:0007669"/>
    <property type="project" value="TreeGrafter"/>
</dbReference>
<dbReference type="GO" id="GO:0046295">
    <property type="term" value="P:glycolate biosynthetic process"/>
    <property type="evidence" value="ECO:0007669"/>
    <property type="project" value="UniProtKB-UniRule"/>
</dbReference>
<evidence type="ECO:0000313" key="15">
    <source>
        <dbReference type="Proteomes" id="UP000571084"/>
    </source>
</evidence>
<comment type="function">
    <text evidence="12 13">Specifically catalyzes the dephosphorylation of 2-phosphoglycolate. Is involved in the dissimilation of the intracellular 2-phosphoglycolate formed during the DNA repair of 3'-phosphoglycolate ends, a major class of DNA lesions induced by oxidative stress.</text>
</comment>
<comment type="similarity">
    <text evidence="4 13">Belongs to the HAD-like hydrolase superfamily. CbbY/CbbZ/Gph/YieH family.</text>
</comment>
<organism evidence="14 15">
    <name type="scientific">Glaciimonas immobilis</name>
    <dbReference type="NCBI Taxonomy" id="728004"/>
    <lineage>
        <taxon>Bacteria</taxon>
        <taxon>Pseudomonadati</taxon>
        <taxon>Pseudomonadota</taxon>
        <taxon>Betaproteobacteria</taxon>
        <taxon>Burkholderiales</taxon>
        <taxon>Oxalobacteraceae</taxon>
        <taxon>Glaciimonas</taxon>
    </lineage>
</organism>
<evidence type="ECO:0000256" key="3">
    <source>
        <dbReference type="ARBA" id="ARBA00004818"/>
    </source>
</evidence>
<dbReference type="FunFam" id="3.40.50.1000:FF:000022">
    <property type="entry name" value="Phosphoglycolate phosphatase"/>
    <property type="match status" value="1"/>
</dbReference>
<evidence type="ECO:0000256" key="9">
    <source>
        <dbReference type="ARBA" id="ARBA00022801"/>
    </source>
</evidence>
<dbReference type="SFLD" id="SFLDG01129">
    <property type="entry name" value="C1.5:_HAD__Beta-PGM__Phosphata"/>
    <property type="match status" value="1"/>
</dbReference>
<dbReference type="GO" id="GO:0005829">
    <property type="term" value="C:cytosol"/>
    <property type="evidence" value="ECO:0007669"/>
    <property type="project" value="TreeGrafter"/>
</dbReference>
<accession>A0A840RU37</accession>
<feature type="active site" description="Nucleophile" evidence="13">
    <location>
        <position position="31"/>
    </location>
</feature>
<dbReference type="InterPro" id="IPR050155">
    <property type="entry name" value="HAD-like_hydrolase_sf"/>
</dbReference>
<feature type="binding site" evidence="13">
    <location>
        <position position="194"/>
    </location>
    <ligand>
        <name>Mg(2+)</name>
        <dbReference type="ChEBI" id="CHEBI:18420"/>
    </ligand>
</feature>
<dbReference type="SUPFAM" id="SSF56784">
    <property type="entry name" value="HAD-like"/>
    <property type="match status" value="1"/>
</dbReference>
<dbReference type="InterPro" id="IPR036412">
    <property type="entry name" value="HAD-like_sf"/>
</dbReference>
<keyword evidence="10 13" id="KW-0460">Magnesium</keyword>
<proteinExistence type="inferred from homology"/>
<dbReference type="Gene3D" id="3.40.50.1000">
    <property type="entry name" value="HAD superfamily/HAD-like"/>
    <property type="match status" value="1"/>
</dbReference>
<dbReference type="NCBIfam" id="NF009695">
    <property type="entry name" value="PRK13222.1-2"/>
    <property type="match status" value="1"/>
</dbReference>
<keyword evidence="9 13" id="KW-0378">Hydrolase</keyword>
<comment type="catalytic activity">
    <reaction evidence="1 13">
        <text>2-phosphoglycolate + H2O = glycolate + phosphate</text>
        <dbReference type="Rhea" id="RHEA:14369"/>
        <dbReference type="ChEBI" id="CHEBI:15377"/>
        <dbReference type="ChEBI" id="CHEBI:29805"/>
        <dbReference type="ChEBI" id="CHEBI:43474"/>
        <dbReference type="ChEBI" id="CHEBI:58033"/>
        <dbReference type="EC" id="3.1.3.18"/>
    </reaction>
</comment>
<evidence type="ECO:0000256" key="11">
    <source>
        <dbReference type="ARBA" id="ARBA00023277"/>
    </source>
</evidence>
<dbReference type="UniPathway" id="UPA00865">
    <property type="reaction ID" value="UER00834"/>
</dbReference>
<dbReference type="InterPro" id="IPR023214">
    <property type="entry name" value="HAD_sf"/>
</dbReference>
<dbReference type="EC" id="3.1.3.18" evidence="6 13"/>
<dbReference type="InterPro" id="IPR023198">
    <property type="entry name" value="PGP-like_dom2"/>
</dbReference>
<dbReference type="SFLD" id="SFLDS00003">
    <property type="entry name" value="Haloacid_Dehalogenase"/>
    <property type="match status" value="1"/>
</dbReference>
<dbReference type="RefSeq" id="WP_168053653.1">
    <property type="nucleotide sequence ID" value="NZ_JAAOZT010000003.1"/>
</dbReference>
<dbReference type="GO" id="GO:0046872">
    <property type="term" value="F:metal ion binding"/>
    <property type="evidence" value="ECO:0007669"/>
    <property type="project" value="UniProtKB-KW"/>
</dbReference>
<dbReference type="InterPro" id="IPR037512">
    <property type="entry name" value="PGPase_prok"/>
</dbReference>
<evidence type="ECO:0000313" key="14">
    <source>
        <dbReference type="EMBL" id="MBB5201345.1"/>
    </source>
</evidence>
<feature type="binding site" evidence="13">
    <location>
        <position position="31"/>
    </location>
    <ligand>
        <name>Mg(2+)</name>
        <dbReference type="ChEBI" id="CHEBI:18420"/>
    </ligand>
</feature>
<dbReference type="InterPro" id="IPR006439">
    <property type="entry name" value="HAD-SF_hydro_IA"/>
</dbReference>
<evidence type="ECO:0000256" key="6">
    <source>
        <dbReference type="ARBA" id="ARBA00013078"/>
    </source>
</evidence>
<keyword evidence="8 13" id="KW-0479">Metal-binding</keyword>